<comment type="caution">
    <text evidence="1">The sequence shown here is derived from an EMBL/GenBank/DDBJ whole genome shotgun (WGS) entry which is preliminary data.</text>
</comment>
<gene>
    <name evidence="1" type="ORF">WI372_04485</name>
</gene>
<dbReference type="EMBL" id="JBBHLI010000002">
    <property type="protein sequence ID" value="MEK9500224.1"/>
    <property type="molecule type" value="Genomic_DNA"/>
</dbReference>
<dbReference type="Proteomes" id="UP001484239">
    <property type="component" value="Unassembled WGS sequence"/>
</dbReference>
<dbReference type="RefSeq" id="WP_405275325.1">
    <property type="nucleotide sequence ID" value="NZ_CP144380.1"/>
</dbReference>
<evidence type="ECO:0000313" key="1">
    <source>
        <dbReference type="EMBL" id="MEK9500224.1"/>
    </source>
</evidence>
<keyword evidence="2" id="KW-1185">Reference proteome</keyword>
<protein>
    <submittedName>
        <fullName evidence="1">Uncharacterized protein</fullName>
    </submittedName>
</protein>
<sequence length="436" mass="49436">MQLHPAIRTSRATALSWLWILAGVLLGDSRVAAQEPAPMQERLAVFLDCGFCDGTFLRQEMEYVDWVLDREVADVHVLVTQQTTGAGGQAQTFDLIGRRSFAGLDQSTVYTTLAGATEAEERDGFLRTLQALLVPYLLQTQTGERVRVDIAAERSESAAQAQPADDPWDHWTFELYADGGADFEASQRSIDIRYGLYVNRVTEDWKVQLRPFFNYNQDRFDRADGVIERISRRNGFTSYVVRSISPHWSVGAFGDVFTSTFDNVDMRYRLMPAVEWSLYPYREATRRQLTLTYRVGAAHIAYRDTTIYAQIEETLPQHALNANYEVRQPWGQIDLGASGSQYLHDLSRYSVEFEGGVEFRVTQGLSIEVGGNVAFIYDQLNLPKGDADLEEVLLRLRQLETDYEAGLSFGFRYRFGSIYNNVVNPRLGGLGSQDRF</sequence>
<evidence type="ECO:0000313" key="2">
    <source>
        <dbReference type="Proteomes" id="UP001484239"/>
    </source>
</evidence>
<reference evidence="1 2" key="1">
    <citation type="submission" date="2024-02" db="EMBL/GenBank/DDBJ databases">
        <title>A novel Gemmatimonadota bacterium.</title>
        <authorList>
            <person name="Du Z.-J."/>
            <person name="Ye Y.-Q."/>
        </authorList>
    </citation>
    <scope>NUCLEOTIDE SEQUENCE [LARGE SCALE GENOMIC DNA]</scope>
    <source>
        <strain evidence="1 2">DH-20</strain>
    </source>
</reference>
<organism evidence="1 2">
    <name type="scientific">Gaopeijia maritima</name>
    <dbReference type="NCBI Taxonomy" id="3119007"/>
    <lineage>
        <taxon>Bacteria</taxon>
        <taxon>Pseudomonadati</taxon>
        <taxon>Gemmatimonadota</taxon>
        <taxon>Longimicrobiia</taxon>
        <taxon>Gaopeijiales</taxon>
        <taxon>Gaopeijiaceae</taxon>
        <taxon>Gaopeijia</taxon>
    </lineage>
</organism>
<accession>A0ABU9E7Z0</accession>
<proteinExistence type="predicted"/>
<name>A0ABU9E7Z0_9BACT</name>